<evidence type="ECO:0000313" key="2">
    <source>
        <dbReference type="EMBL" id="MFA0814010.1"/>
    </source>
</evidence>
<evidence type="ECO:0000256" key="1">
    <source>
        <dbReference type="SAM" id="MobiDB-lite"/>
    </source>
</evidence>
<name>A0ABV4P6N0_9GAMM</name>
<protein>
    <recommendedName>
        <fullName evidence="4">Transposase</fullName>
    </recommendedName>
</protein>
<evidence type="ECO:0008006" key="4">
    <source>
        <dbReference type="Google" id="ProtNLM"/>
    </source>
</evidence>
<proteinExistence type="predicted"/>
<dbReference type="EMBL" id="JBGMEK010000196">
    <property type="protein sequence ID" value="MFA0814010.1"/>
    <property type="molecule type" value="Genomic_DNA"/>
</dbReference>
<evidence type="ECO:0000313" key="3">
    <source>
        <dbReference type="Proteomes" id="UP001569428"/>
    </source>
</evidence>
<sequence length="96" mass="11039">MNQQQWQSHVRTYEKSSQSKRAYTRKHNLNYSQFPYWYRKLTEQTPASDIPNFVLVDIMSPVATTGNLGILEFPNGIKLVINSPVLLAQIPGLMDL</sequence>
<keyword evidence="3" id="KW-1185">Reference proteome</keyword>
<accession>A0ABV4P6N0</accession>
<dbReference type="NCBIfam" id="NF047593">
    <property type="entry name" value="IS66_ISAeme5_TnpA"/>
    <property type="match status" value="1"/>
</dbReference>
<organism evidence="2 3">
    <name type="scientific">Microbulbifer epialgicus</name>
    <dbReference type="NCBI Taxonomy" id="393907"/>
    <lineage>
        <taxon>Bacteria</taxon>
        <taxon>Pseudomonadati</taxon>
        <taxon>Pseudomonadota</taxon>
        <taxon>Gammaproteobacteria</taxon>
        <taxon>Cellvibrionales</taxon>
        <taxon>Microbulbiferaceae</taxon>
        <taxon>Microbulbifer</taxon>
    </lineage>
</organism>
<gene>
    <name evidence="2" type="ORF">ACCI49_24390</name>
</gene>
<dbReference type="Proteomes" id="UP001569428">
    <property type="component" value="Unassembled WGS sequence"/>
</dbReference>
<reference evidence="2 3" key="1">
    <citation type="submission" date="2024-08" db="EMBL/GenBank/DDBJ databases">
        <authorList>
            <person name="Ishaq N."/>
        </authorList>
    </citation>
    <scope>NUCLEOTIDE SEQUENCE [LARGE SCALE GENOMIC DNA]</scope>
    <source>
        <strain evidence="2 3">DSM 18651</strain>
    </source>
</reference>
<comment type="caution">
    <text evidence="2">The sequence shown here is derived from an EMBL/GenBank/DDBJ whole genome shotgun (WGS) entry which is preliminary data.</text>
</comment>
<feature type="compositionally biased region" description="Polar residues" evidence="1">
    <location>
        <begin position="1"/>
        <end position="21"/>
    </location>
</feature>
<dbReference type="RefSeq" id="WP_371841853.1">
    <property type="nucleotide sequence ID" value="NZ_JBGMEK010000196.1"/>
</dbReference>
<feature type="region of interest" description="Disordered" evidence="1">
    <location>
        <begin position="1"/>
        <end position="22"/>
    </location>
</feature>